<sequence length="340" mass="38001">MFLWSSLSRSPALKERLRILIFQKAASNLLQKAKSKGQLCTICRRMATLSEASKPLIAVCQVTSTSSKEKNFGVCSQLIEDARRRGACMVFLPEAFDYIGSNTEETLSLGETLQGDLMQRYAKTARESGLWLSLGGFHEKGHDWENDRRIYTSHVILDSTGHIASVYRKSHLFDIDLKGSVSLMESRFTIPGPEIVPPVGTPAGKVGLAVCYDLRFPEISLALVQEGAEILTYPSAFTLTTGLAHWETLLRARAIETQSYVVAAAQTGKHNDRRTSYGHAMVVDPWGSVVAQCREGTGTCYAEIDLEYLYRIRREMPVQQHRRMDLYGKINLVKNTSTEK</sequence>
<dbReference type="Proteomes" id="UP000008672">
    <property type="component" value="Unassembled WGS sequence"/>
</dbReference>
<dbReference type="STRING" id="7897.ENSLACP00000008761"/>
<dbReference type="AlphaFoldDB" id="H3AGJ0"/>
<evidence type="ECO:0000256" key="3">
    <source>
        <dbReference type="ARBA" id="ARBA00066912"/>
    </source>
</evidence>
<dbReference type="FunCoup" id="H3AGJ0">
    <property type="interactions" value="1691"/>
</dbReference>
<name>H3AGJ0_LATCH</name>
<dbReference type="Ensembl" id="ENSLACT00000008829.2">
    <property type="protein sequence ID" value="ENSLACP00000008761.2"/>
    <property type="gene ID" value="ENSLACG00000007744.2"/>
</dbReference>
<dbReference type="GeneID" id="102350906"/>
<dbReference type="PROSITE" id="PS50263">
    <property type="entry name" value="CN_HYDROLASE"/>
    <property type="match status" value="1"/>
</dbReference>
<gene>
    <name evidence="7" type="primary">NIT1</name>
</gene>
<dbReference type="eggNOG" id="KOG0807">
    <property type="taxonomic scope" value="Eukaryota"/>
</dbReference>
<evidence type="ECO:0000256" key="2">
    <source>
        <dbReference type="ARBA" id="ARBA00022801"/>
    </source>
</evidence>
<protein>
    <recommendedName>
        <fullName evidence="4">Deaminated glutathione amidase</fullName>
        <ecNumber evidence="3">3.5.1.128</ecNumber>
    </recommendedName>
    <alternativeName>
        <fullName evidence="5">Nitrilase homolog 1</fullName>
    </alternativeName>
</protein>
<reference evidence="8" key="1">
    <citation type="submission" date="2011-08" db="EMBL/GenBank/DDBJ databases">
        <title>The draft genome of Latimeria chalumnae.</title>
        <authorList>
            <person name="Di Palma F."/>
            <person name="Alfoldi J."/>
            <person name="Johnson J."/>
            <person name="Berlin A."/>
            <person name="Gnerre S."/>
            <person name="Jaffe D."/>
            <person name="MacCallum I."/>
            <person name="Young S."/>
            <person name="Walker B.J."/>
            <person name="Lander E."/>
            <person name="Lindblad-Toh K."/>
        </authorList>
    </citation>
    <scope>NUCLEOTIDE SEQUENCE [LARGE SCALE GENOMIC DNA]</scope>
    <source>
        <strain evidence="8">Wild caught</strain>
    </source>
</reference>
<evidence type="ECO:0000256" key="4">
    <source>
        <dbReference type="ARBA" id="ARBA00074513"/>
    </source>
</evidence>
<dbReference type="EC" id="3.5.1.128" evidence="3"/>
<keyword evidence="8" id="KW-1185">Reference proteome</keyword>
<dbReference type="FunFam" id="3.60.110.10:FF:000005">
    <property type="entry name" value="nitrilase homolog 1 isoform X1"/>
    <property type="match status" value="1"/>
</dbReference>
<dbReference type="InterPro" id="IPR001110">
    <property type="entry name" value="UPF0012_CS"/>
</dbReference>
<dbReference type="EMBL" id="AFYH01155680">
    <property type="status" value="NOT_ANNOTATED_CDS"/>
    <property type="molecule type" value="Genomic_DNA"/>
</dbReference>
<evidence type="ECO:0000259" key="6">
    <source>
        <dbReference type="PROSITE" id="PS50263"/>
    </source>
</evidence>
<dbReference type="KEGG" id="lcm:102350906"/>
<dbReference type="PANTHER" id="PTHR23088">
    <property type="entry name" value="NITRILASE-RELATED"/>
    <property type="match status" value="1"/>
</dbReference>
<dbReference type="CTD" id="4817"/>
<dbReference type="OMA" id="MRVAVCQ"/>
<organism evidence="7 8">
    <name type="scientific">Latimeria chalumnae</name>
    <name type="common">Coelacanth</name>
    <dbReference type="NCBI Taxonomy" id="7897"/>
    <lineage>
        <taxon>Eukaryota</taxon>
        <taxon>Metazoa</taxon>
        <taxon>Chordata</taxon>
        <taxon>Craniata</taxon>
        <taxon>Vertebrata</taxon>
        <taxon>Euteleostomi</taxon>
        <taxon>Coelacanthiformes</taxon>
        <taxon>Coelacanthidae</taxon>
        <taxon>Latimeria</taxon>
    </lineage>
</organism>
<evidence type="ECO:0000313" key="7">
    <source>
        <dbReference type="Ensembl" id="ENSLACP00000008761.2"/>
    </source>
</evidence>
<keyword evidence="2" id="KW-0378">Hydrolase</keyword>
<dbReference type="PROSITE" id="PS01227">
    <property type="entry name" value="UPF0012"/>
    <property type="match status" value="1"/>
</dbReference>
<dbReference type="Gene3D" id="3.60.110.10">
    <property type="entry name" value="Carbon-nitrogen hydrolase"/>
    <property type="match status" value="1"/>
</dbReference>
<dbReference type="GeneTree" id="ENSGT00550000075099"/>
<evidence type="ECO:0000313" key="8">
    <source>
        <dbReference type="Proteomes" id="UP000008672"/>
    </source>
</evidence>
<dbReference type="InterPro" id="IPR003010">
    <property type="entry name" value="C-N_Hydrolase"/>
</dbReference>
<dbReference type="CDD" id="cd07572">
    <property type="entry name" value="nit"/>
    <property type="match status" value="1"/>
</dbReference>
<comment type="similarity">
    <text evidence="1">Belongs to the carbon-nitrogen hydrolase superfamily. NIT1/NIT2 family.</text>
</comment>
<dbReference type="SUPFAM" id="SSF56317">
    <property type="entry name" value="Carbon-nitrogen hydrolase"/>
    <property type="match status" value="1"/>
</dbReference>
<dbReference type="Bgee" id="ENSLACG00000007744">
    <property type="expression patterns" value="Expressed in muscle tissue and 2 other cell types or tissues"/>
</dbReference>
<accession>H3AGJ0</accession>
<dbReference type="GO" id="GO:0110050">
    <property type="term" value="F:deaminated glutathione amidase activity"/>
    <property type="evidence" value="ECO:0007669"/>
    <property type="project" value="UniProtKB-EC"/>
</dbReference>
<dbReference type="InterPro" id="IPR045254">
    <property type="entry name" value="Nit1/2_C-N_Hydrolase"/>
</dbReference>
<evidence type="ECO:0000256" key="1">
    <source>
        <dbReference type="ARBA" id="ARBA00010613"/>
    </source>
</evidence>
<dbReference type="OrthoDB" id="680339at2759"/>
<dbReference type="RefSeq" id="XP_006004951.1">
    <property type="nucleotide sequence ID" value="XM_006004889.3"/>
</dbReference>
<dbReference type="InParanoid" id="H3AGJ0"/>
<reference evidence="7" key="3">
    <citation type="submission" date="2025-09" db="UniProtKB">
        <authorList>
            <consortium name="Ensembl"/>
        </authorList>
    </citation>
    <scope>IDENTIFICATION</scope>
</reference>
<dbReference type="Pfam" id="PF00795">
    <property type="entry name" value="CN_hydrolase"/>
    <property type="match status" value="1"/>
</dbReference>
<dbReference type="InterPro" id="IPR036526">
    <property type="entry name" value="C-N_Hydrolase_sf"/>
</dbReference>
<reference evidence="7" key="2">
    <citation type="submission" date="2025-08" db="UniProtKB">
        <authorList>
            <consortium name="Ensembl"/>
        </authorList>
    </citation>
    <scope>IDENTIFICATION</scope>
</reference>
<dbReference type="PANTHER" id="PTHR23088:SF27">
    <property type="entry name" value="DEAMINATED GLUTATHIONE AMIDASE"/>
    <property type="match status" value="1"/>
</dbReference>
<feature type="domain" description="CN hydrolase" evidence="6">
    <location>
        <begin position="55"/>
        <end position="306"/>
    </location>
</feature>
<proteinExistence type="inferred from homology"/>
<evidence type="ECO:0000256" key="5">
    <source>
        <dbReference type="ARBA" id="ARBA00080297"/>
    </source>
</evidence>